<protein>
    <submittedName>
        <fullName evidence="1">Dihydrodipicolinate synthase family protein</fullName>
    </submittedName>
</protein>
<dbReference type="EMBL" id="SMKQ01000301">
    <property type="protein sequence ID" value="TDD31895.1"/>
    <property type="molecule type" value="Genomic_DNA"/>
</dbReference>
<gene>
    <name evidence="1" type="ORF">E1286_44280</name>
</gene>
<sequence>SSGLGAFKAALHLRGIIDCPVTALPQIPLNDDETRRIGKLLEDAGLL</sequence>
<dbReference type="Gene3D" id="3.20.20.70">
    <property type="entry name" value="Aldolase class I"/>
    <property type="match status" value="1"/>
</dbReference>
<proteinExistence type="predicted"/>
<keyword evidence="2" id="KW-1185">Reference proteome</keyword>
<feature type="non-terminal residue" evidence="1">
    <location>
        <position position="1"/>
    </location>
</feature>
<dbReference type="InterPro" id="IPR013785">
    <property type="entry name" value="Aldolase_TIM"/>
</dbReference>
<evidence type="ECO:0000313" key="2">
    <source>
        <dbReference type="Proteomes" id="UP000295302"/>
    </source>
</evidence>
<comment type="caution">
    <text evidence="1">The sequence shown here is derived from an EMBL/GenBank/DDBJ whole genome shotgun (WGS) entry which is preliminary data.</text>
</comment>
<accession>A0A4R4XLQ5</accession>
<dbReference type="AlphaFoldDB" id="A0A4R4XLQ5"/>
<evidence type="ECO:0000313" key="1">
    <source>
        <dbReference type="EMBL" id="TDD31895.1"/>
    </source>
</evidence>
<name>A0A4R4XLQ5_9ACTN</name>
<reference evidence="1 2" key="1">
    <citation type="submission" date="2019-03" db="EMBL/GenBank/DDBJ databases">
        <title>Draft genome sequences of novel Actinobacteria.</title>
        <authorList>
            <person name="Sahin N."/>
            <person name="Ay H."/>
            <person name="Saygin H."/>
        </authorList>
    </citation>
    <scope>NUCLEOTIDE SEQUENCE [LARGE SCALE GENOMIC DNA]</scope>
    <source>
        <strain evidence="1 2">CH32</strain>
    </source>
</reference>
<dbReference type="Proteomes" id="UP000295302">
    <property type="component" value="Unassembled WGS sequence"/>
</dbReference>
<dbReference type="SUPFAM" id="SSF51569">
    <property type="entry name" value="Aldolase"/>
    <property type="match status" value="1"/>
</dbReference>
<organism evidence="1 2">
    <name type="scientific">Nonomuraea terrae</name>
    <dbReference type="NCBI Taxonomy" id="2530383"/>
    <lineage>
        <taxon>Bacteria</taxon>
        <taxon>Bacillati</taxon>
        <taxon>Actinomycetota</taxon>
        <taxon>Actinomycetes</taxon>
        <taxon>Streptosporangiales</taxon>
        <taxon>Streptosporangiaceae</taxon>
        <taxon>Nonomuraea</taxon>
    </lineage>
</organism>